<name>A0A9W8B778_9FUNG</name>
<dbReference type="InterPro" id="IPR000198">
    <property type="entry name" value="RhoGAP_dom"/>
</dbReference>
<feature type="region of interest" description="Disordered" evidence="5">
    <location>
        <begin position="906"/>
        <end position="928"/>
    </location>
</feature>
<dbReference type="GO" id="GO:0004439">
    <property type="term" value="F:phosphatidylinositol-4,5-bisphosphate 5-phosphatase activity"/>
    <property type="evidence" value="ECO:0007669"/>
    <property type="project" value="TreeGrafter"/>
</dbReference>
<reference evidence="7" key="1">
    <citation type="submission" date="2022-07" db="EMBL/GenBank/DDBJ databases">
        <title>Phylogenomic reconstructions and comparative analyses of Kickxellomycotina fungi.</title>
        <authorList>
            <person name="Reynolds N.K."/>
            <person name="Stajich J.E."/>
            <person name="Barry K."/>
            <person name="Grigoriev I.V."/>
            <person name="Crous P."/>
            <person name="Smith M.E."/>
        </authorList>
    </citation>
    <scope>NUCLEOTIDE SEQUENCE</scope>
    <source>
        <strain evidence="7">RSA 567</strain>
    </source>
</reference>
<dbReference type="FunFam" id="2.60.40.10:FF:000132">
    <property type="entry name" value="Inositol polyphosphate 5-phosphatase OCRL-1 isoform b"/>
    <property type="match status" value="1"/>
</dbReference>
<dbReference type="Pfam" id="PF00620">
    <property type="entry name" value="RhoGAP"/>
    <property type="match status" value="1"/>
</dbReference>
<dbReference type="PANTHER" id="PTHR11200:SF300">
    <property type="entry name" value="TYPE II INOSITOL 1,4,5-TRISPHOSPHATE 5-PHOSPHATASE"/>
    <property type="match status" value="1"/>
</dbReference>
<accession>A0A9W8B778</accession>
<dbReference type="InterPro" id="IPR000300">
    <property type="entry name" value="IPPc"/>
</dbReference>
<dbReference type="AlphaFoldDB" id="A0A9W8B778"/>
<dbReference type="OrthoDB" id="7862313at2759"/>
<dbReference type="Gene3D" id="1.10.555.10">
    <property type="entry name" value="Rho GTPase activation protein"/>
    <property type="match status" value="1"/>
</dbReference>
<dbReference type="Pfam" id="PF21310">
    <property type="entry name" value="OCRL-like_ASH"/>
    <property type="match status" value="1"/>
</dbReference>
<feature type="region of interest" description="Disordered" evidence="5">
    <location>
        <begin position="419"/>
        <end position="477"/>
    </location>
</feature>
<dbReference type="InterPro" id="IPR008936">
    <property type="entry name" value="Rho_GTPase_activation_prot"/>
</dbReference>
<evidence type="ECO:0000256" key="1">
    <source>
        <dbReference type="ARBA" id="ARBA00004146"/>
    </source>
</evidence>
<protein>
    <recommendedName>
        <fullName evidence="6">Rho-GAP domain-containing protein</fullName>
    </recommendedName>
</protein>
<comment type="caution">
    <text evidence="7">The sequence shown here is derived from an EMBL/GenBank/DDBJ whole genome shotgun (WGS) entry which is preliminary data.</text>
</comment>
<evidence type="ECO:0000256" key="4">
    <source>
        <dbReference type="ARBA" id="ARBA00023329"/>
    </source>
</evidence>
<dbReference type="InterPro" id="IPR036691">
    <property type="entry name" value="Endo/exonu/phosph_ase_sf"/>
</dbReference>
<evidence type="ECO:0000259" key="6">
    <source>
        <dbReference type="PROSITE" id="PS50238"/>
    </source>
</evidence>
<sequence length="1097" mass="121215">METVQRLIRPTEQCTLCVKVKDADHPGRPRVKLLALAVHQNQGIAEACVFILETKACHSAFVGQVLPLYGDTVLDLAQTSSGWASAKSSAEDDHASGLPVSVPAQLTLQLTNPSGHTVRAVVCDIAELDILVQKLEQAITFAQQQRQFSDGDSHQWTAFYATAAADPHDLGTALDPPDYHYRFGLPTNTDNPLVSLSLLAHDPSPTSPLIEDDNFEGFIFNPASKATKDAWIHGELRAREAQFTDYQSIRMFVGSWNVNGRMATQSLAPWFESMADEDGRLPELLVLGFQELDLRAEAYLVYDGGKEAIWCQAIEHGLGDRATHYHKHVSKQLIGMLIVVYVHTTLADRIQHVMVDSAGCGIMGMIGNKGAVAVRFELDNSSFCVVNCHLAANMNQVDRRNQDFHDICRRVAFVGAADPAGAMTSPPPTVRSPGAPPSQLPSPGLPPPISPSPLPPVLPVNPPLVDPRPAAASPPLDLEPTALTTALSASGLATARSTQAASLEPLTNVRPSGLFDHDYLIWLGDLNYRIPLPPPKIQSLLDSRQYKYLQDFDQLNIQKANRTAFVDFHEHPLDFAPTYKYEVGTNQYDAKRVPAWCDRILWWSRHNSHHVQQRTYHSHMALTSSDHKPISSSFDIWTKAFRRADQAAVYGQIMRELDRYENECMPAARLSETQLDFGSVTYTTPVTRTVTLHNTGKVPVQFRFIPKLDDTDFCRPWLWVNPPTGTVLPGAQMPIYFTIVVGQTNASMLNISQEELRDILILHLQDGKDYFISVQGNYLPTCFGTRLDVLARLPKPIRQMTLEEIQALGDESQYSIPRELWRLVDFIYRHGLQIPNVFHVTGDPTLVAHIQYCLDTGDEFDPALLLDATESHDREAAMPARPDTPDAQSVCSAPDACRTDAARAKLDESTVPGPDCPPPGSPAASVRSEDGCTTKLAHHQAGCHPSHPGQLQPHAGLYAMATALVRFLRQLPEPVIPFNYFDQCVAVGAKLCADRNTATVSPSPSATLDSDSSETLEHTQAFQVVDSLPRPNLNVLVFLLSFLRDFLSHAVDPEIARERMALLMATVMLRPQRCSPDTENLTGAIIQHRKAFMKQLL</sequence>
<dbReference type="GO" id="GO:0031901">
    <property type="term" value="C:early endosome membrane"/>
    <property type="evidence" value="ECO:0007669"/>
    <property type="project" value="UniProtKB-SubCell"/>
</dbReference>
<dbReference type="InterPro" id="IPR013783">
    <property type="entry name" value="Ig-like_fold"/>
</dbReference>
<evidence type="ECO:0000256" key="5">
    <source>
        <dbReference type="SAM" id="MobiDB-lite"/>
    </source>
</evidence>
<dbReference type="Pfam" id="PF22669">
    <property type="entry name" value="Exo_endo_phos2"/>
    <property type="match status" value="2"/>
</dbReference>
<dbReference type="Gene3D" id="3.60.10.10">
    <property type="entry name" value="Endonuclease/exonuclease/phosphatase"/>
    <property type="match status" value="1"/>
</dbReference>
<keyword evidence="8" id="KW-1185">Reference proteome</keyword>
<proteinExistence type="predicted"/>
<dbReference type="GO" id="GO:0046856">
    <property type="term" value="P:phosphatidylinositol dephosphorylation"/>
    <property type="evidence" value="ECO:0007669"/>
    <property type="project" value="InterPro"/>
</dbReference>
<dbReference type="SUPFAM" id="SSF56219">
    <property type="entry name" value="DNase I-like"/>
    <property type="match status" value="1"/>
</dbReference>
<gene>
    <name evidence="7" type="ORF">H4R34_000903</name>
</gene>
<dbReference type="PANTHER" id="PTHR11200">
    <property type="entry name" value="INOSITOL 5-PHOSPHATASE"/>
    <property type="match status" value="1"/>
</dbReference>
<dbReference type="EMBL" id="JANBQB010000032">
    <property type="protein sequence ID" value="KAJ1984041.1"/>
    <property type="molecule type" value="Genomic_DNA"/>
</dbReference>
<evidence type="ECO:0000256" key="3">
    <source>
        <dbReference type="ARBA" id="ARBA00022753"/>
    </source>
</evidence>
<dbReference type="PROSITE" id="PS50238">
    <property type="entry name" value="RHOGAP"/>
    <property type="match status" value="1"/>
</dbReference>
<dbReference type="InterPro" id="IPR048869">
    <property type="entry name" value="OCRL-1_2_ASH"/>
</dbReference>
<dbReference type="SMART" id="SM00324">
    <property type="entry name" value="RhoGAP"/>
    <property type="match status" value="1"/>
</dbReference>
<evidence type="ECO:0000256" key="2">
    <source>
        <dbReference type="ARBA" id="ARBA00004580"/>
    </source>
</evidence>
<dbReference type="SUPFAM" id="SSF48350">
    <property type="entry name" value="GTPase activation domain, GAP"/>
    <property type="match status" value="1"/>
</dbReference>
<keyword evidence="3" id="KW-0967">Endosome</keyword>
<keyword evidence="4" id="KW-0968">Cytoplasmic vesicle</keyword>
<feature type="domain" description="Rho-GAP" evidence="6">
    <location>
        <begin position="800"/>
        <end position="1097"/>
    </location>
</feature>
<dbReference type="GO" id="GO:0007165">
    <property type="term" value="P:signal transduction"/>
    <property type="evidence" value="ECO:0007669"/>
    <property type="project" value="InterPro"/>
</dbReference>
<comment type="subcellular location">
    <subcellularLocation>
        <location evidence="2">Cytoplasmic vesicle</location>
        <location evidence="2">Phagosome membrane</location>
    </subcellularLocation>
    <subcellularLocation>
        <location evidence="1">Early endosome membrane</location>
    </subcellularLocation>
</comment>
<dbReference type="Gene3D" id="2.60.40.10">
    <property type="entry name" value="Immunoglobulins"/>
    <property type="match status" value="1"/>
</dbReference>
<dbReference type="SMART" id="SM00128">
    <property type="entry name" value="IPPc"/>
    <property type="match status" value="1"/>
</dbReference>
<dbReference type="InterPro" id="IPR046985">
    <property type="entry name" value="IP5"/>
</dbReference>
<organism evidence="7 8">
    <name type="scientific">Dimargaris verticillata</name>
    <dbReference type="NCBI Taxonomy" id="2761393"/>
    <lineage>
        <taxon>Eukaryota</taxon>
        <taxon>Fungi</taxon>
        <taxon>Fungi incertae sedis</taxon>
        <taxon>Zoopagomycota</taxon>
        <taxon>Kickxellomycotina</taxon>
        <taxon>Dimargaritomycetes</taxon>
        <taxon>Dimargaritales</taxon>
        <taxon>Dimargaritaceae</taxon>
        <taxon>Dimargaris</taxon>
    </lineage>
</organism>
<feature type="compositionally biased region" description="Pro residues" evidence="5">
    <location>
        <begin position="425"/>
        <end position="466"/>
    </location>
</feature>
<evidence type="ECO:0000313" key="8">
    <source>
        <dbReference type="Proteomes" id="UP001151582"/>
    </source>
</evidence>
<evidence type="ECO:0000313" key="7">
    <source>
        <dbReference type="EMBL" id="KAJ1984041.1"/>
    </source>
</evidence>
<dbReference type="Proteomes" id="UP001151582">
    <property type="component" value="Unassembled WGS sequence"/>
</dbReference>